<proteinExistence type="predicted"/>
<reference evidence="8 9" key="1">
    <citation type="journal article" date="2012" name="Nucleic Acids Res.">
        <title>Sequencing of the smallest Apicomplexan genome from the human pathogen Babesia microti.</title>
        <authorList>
            <person name="Cornillot E."/>
            <person name="Hadj-Kaddour K."/>
            <person name="Dassouli A."/>
            <person name="Noel B."/>
            <person name="Ranwez V."/>
            <person name="Vacherie B."/>
            <person name="Augagneur Y."/>
            <person name="Bres V."/>
            <person name="Duclos A."/>
            <person name="Randazzo S."/>
            <person name="Carcy B."/>
            <person name="Debierre-Grockiego F."/>
            <person name="Delbecq S."/>
            <person name="Moubri-Menage K."/>
            <person name="Shams-Eldin H."/>
            <person name="Usmani-Brown S."/>
            <person name="Bringaud F."/>
            <person name="Wincker P."/>
            <person name="Vivares C.P."/>
            <person name="Schwarz R.T."/>
            <person name="Schetters T.P."/>
            <person name="Krause P.J."/>
            <person name="Gorenflot A."/>
            <person name="Berry V."/>
            <person name="Barbe V."/>
            <person name="Ben Mamoun C."/>
        </authorList>
    </citation>
    <scope>NUCLEOTIDE SEQUENCE [LARGE SCALE GENOMIC DNA]</scope>
    <source>
        <strain evidence="8 9">RI</strain>
    </source>
</reference>
<keyword evidence="4 7" id="KW-0472">Membrane</keyword>
<dbReference type="Proteomes" id="UP000002899">
    <property type="component" value="Chromosome IV"/>
</dbReference>
<dbReference type="KEGG" id="bmic:BmR1_04g05765"/>
<dbReference type="GO" id="GO:0016020">
    <property type="term" value="C:membrane"/>
    <property type="evidence" value="ECO:0007669"/>
    <property type="project" value="UniProtKB-SubCell"/>
</dbReference>
<evidence type="ECO:0000256" key="5">
    <source>
        <dbReference type="SAM" id="Coils"/>
    </source>
</evidence>
<keyword evidence="2 7" id="KW-0812">Transmembrane</keyword>
<dbReference type="InterPro" id="IPR036388">
    <property type="entry name" value="WH-like_DNA-bd_sf"/>
</dbReference>
<dbReference type="GO" id="GO:0044389">
    <property type="term" value="F:ubiquitin-like protein ligase binding"/>
    <property type="evidence" value="ECO:0007669"/>
    <property type="project" value="TreeGrafter"/>
</dbReference>
<accession>I7IS60</accession>
<feature type="region of interest" description="Disordered" evidence="6">
    <location>
        <begin position="55"/>
        <end position="74"/>
    </location>
</feature>
<reference evidence="8 9" key="3">
    <citation type="journal article" date="2016" name="Sci. Rep.">
        <title>Genome-wide diversity and gene expression profiling of Babesia microti isolates identify polymorphic genes that mediate host-pathogen interactions.</title>
        <authorList>
            <person name="Silva J.C."/>
            <person name="Cornillot E."/>
            <person name="McCracken C."/>
            <person name="Usmani-Brown S."/>
            <person name="Dwivedi A."/>
            <person name="Ifeonu O.O."/>
            <person name="Crabtree J."/>
            <person name="Gotia H.T."/>
            <person name="Virji A.Z."/>
            <person name="Reynes C."/>
            <person name="Colinge J."/>
            <person name="Kumar V."/>
            <person name="Lawres L."/>
            <person name="Pazzi J.E."/>
            <person name="Pablo J.V."/>
            <person name="Hung C."/>
            <person name="Brancato J."/>
            <person name="Kumari P."/>
            <person name="Orvis J."/>
            <person name="Tretina K."/>
            <person name="Chibucos M."/>
            <person name="Ott S."/>
            <person name="Sadzewicz L."/>
            <person name="Sengamalay N."/>
            <person name="Shetty A.C."/>
            <person name="Su Q."/>
            <person name="Tallon L."/>
            <person name="Fraser C.M."/>
            <person name="Frutos R."/>
            <person name="Molina D.M."/>
            <person name="Krause P.J."/>
            <person name="Ben Mamoun C."/>
        </authorList>
    </citation>
    <scope>NUCLEOTIDE SEQUENCE [LARGE SCALE GENOMIC DNA]</scope>
    <source>
        <strain evidence="8 9">RI</strain>
    </source>
</reference>
<keyword evidence="9" id="KW-1185">Reference proteome</keyword>
<dbReference type="RefSeq" id="XP_012649759.1">
    <property type="nucleotide sequence ID" value="XM_012794305.1"/>
</dbReference>
<keyword evidence="5" id="KW-0175">Coiled coil</keyword>
<keyword evidence="3 7" id="KW-1133">Transmembrane helix</keyword>
<dbReference type="EMBL" id="LN871599">
    <property type="protein sequence ID" value="CCF75351.1"/>
    <property type="molecule type" value="Genomic_DNA"/>
</dbReference>
<dbReference type="PANTHER" id="PTHR48176:SF1">
    <property type="entry name" value="DDRGK DOMAIN-CONTAINING PROTEIN 1"/>
    <property type="match status" value="1"/>
</dbReference>
<dbReference type="AlphaFoldDB" id="I7IS60"/>
<evidence type="ECO:0000256" key="3">
    <source>
        <dbReference type="ARBA" id="ARBA00022989"/>
    </source>
</evidence>
<dbReference type="SUPFAM" id="SSF46785">
    <property type="entry name" value="Winged helix' DNA-binding domain"/>
    <property type="match status" value="1"/>
</dbReference>
<evidence type="ECO:0000256" key="1">
    <source>
        <dbReference type="ARBA" id="ARBA00004167"/>
    </source>
</evidence>
<evidence type="ECO:0000256" key="4">
    <source>
        <dbReference type="ARBA" id="ARBA00023136"/>
    </source>
</evidence>
<dbReference type="InterPro" id="IPR050899">
    <property type="entry name" value="DDRGK_domain-containing"/>
</dbReference>
<evidence type="ECO:0000256" key="2">
    <source>
        <dbReference type="ARBA" id="ARBA00022692"/>
    </source>
</evidence>
<feature type="coiled-coil region" evidence="5">
    <location>
        <begin position="78"/>
        <end position="116"/>
    </location>
</feature>
<dbReference type="OrthoDB" id="2285710at2759"/>
<dbReference type="GeneID" id="24425798"/>
<dbReference type="Pfam" id="PF09756">
    <property type="entry name" value="DDRGK"/>
    <property type="match status" value="1"/>
</dbReference>
<dbReference type="PANTHER" id="PTHR48176">
    <property type="entry name" value="DDRGK DOMAIN-CONTAINING PROTEIN 1"/>
    <property type="match status" value="1"/>
</dbReference>
<dbReference type="SMART" id="SM01128">
    <property type="entry name" value="DDRGK"/>
    <property type="match status" value="1"/>
</dbReference>
<organism evidence="8 9">
    <name type="scientific">Babesia microti (strain RI)</name>
    <dbReference type="NCBI Taxonomy" id="1133968"/>
    <lineage>
        <taxon>Eukaryota</taxon>
        <taxon>Sar</taxon>
        <taxon>Alveolata</taxon>
        <taxon>Apicomplexa</taxon>
        <taxon>Aconoidasida</taxon>
        <taxon>Piroplasmida</taxon>
        <taxon>Babesiidae</taxon>
        <taxon>Babesia</taxon>
    </lineage>
</organism>
<dbReference type="VEuPathDB" id="PiroplasmaDB:BmR1_04g05765"/>
<comment type="subcellular location">
    <subcellularLocation>
        <location evidence="1">Membrane</location>
        <topology evidence="1">Single-pass membrane protein</topology>
    </subcellularLocation>
</comment>
<protein>
    <submittedName>
        <fullName evidence="8">DDRGK domain</fullName>
    </submittedName>
</protein>
<evidence type="ECO:0000313" key="8">
    <source>
        <dbReference type="EMBL" id="CCF75351.1"/>
    </source>
</evidence>
<evidence type="ECO:0000256" key="6">
    <source>
        <dbReference type="SAM" id="MobiDB-lite"/>
    </source>
</evidence>
<reference evidence="8 9" key="2">
    <citation type="journal article" date="2013" name="PLoS ONE">
        <title>Whole genome mapping and re-organization of the nuclear and mitochondrial genomes of Babesia microti isolates.</title>
        <authorList>
            <person name="Cornillot E."/>
            <person name="Dassouli A."/>
            <person name="Garg A."/>
            <person name="Pachikara N."/>
            <person name="Randazzo S."/>
            <person name="Depoix D."/>
            <person name="Carcy B."/>
            <person name="Delbecq S."/>
            <person name="Frutos R."/>
            <person name="Silva J.C."/>
            <person name="Sutton R."/>
            <person name="Krause P.J."/>
            <person name="Mamoun C.B."/>
        </authorList>
    </citation>
    <scope>NUCLEOTIDE SEQUENCE [LARGE SCALE GENOMIC DNA]</scope>
    <source>
        <strain evidence="8 9">RI</strain>
    </source>
</reference>
<dbReference type="Gene3D" id="1.10.10.10">
    <property type="entry name" value="Winged helix-like DNA-binding domain superfamily/Winged helix DNA-binding domain"/>
    <property type="match status" value="1"/>
</dbReference>
<evidence type="ECO:0000313" key="9">
    <source>
        <dbReference type="Proteomes" id="UP000002899"/>
    </source>
</evidence>
<feature type="transmembrane region" description="Helical" evidence="7">
    <location>
        <begin position="24"/>
        <end position="44"/>
    </location>
</feature>
<dbReference type="InterPro" id="IPR036390">
    <property type="entry name" value="WH_DNA-bd_sf"/>
</dbReference>
<sequence length="277" mass="33203">MVKKVEPHKQNDVEKVEYGETIGFPIWFTILISVIFIVFTSYMFKNVSFDQFDQQEHENEGEEEGREEIEHDQISKKLRKKKEKKIAEMLEKERLKKEKEEKLKIKQNKQAEYDRKYNEREERINQQALEIEREGDRIYNELKSKIVIEDQGYVENLKQIDISDFIDYIKLKKRVNVEDLSAFVGLKTSSCVERINELEANDRIFGIINTQGFYLYINEEEIDEFCSFIHHIGRIHKQYDLVSACNRIFRLTSKEEDKEKIDLIYNKCIPQKEEVDP</sequence>
<dbReference type="InterPro" id="IPR019153">
    <property type="entry name" value="DDRGK_dom-contain"/>
</dbReference>
<evidence type="ECO:0000256" key="7">
    <source>
        <dbReference type="SAM" id="Phobius"/>
    </source>
</evidence>
<name>I7IS60_BABMR</name>
<gene>
    <name evidence="8" type="ORF">BmR1_04g05765</name>
</gene>